<name>A0A919W2Z6_9ACTN</name>
<dbReference type="InterPro" id="IPR015943">
    <property type="entry name" value="WD40/YVTN_repeat-like_dom_sf"/>
</dbReference>
<dbReference type="InterPro" id="IPR035897">
    <property type="entry name" value="Toll_tir_struct_dom_sf"/>
</dbReference>
<evidence type="ECO:0000256" key="1">
    <source>
        <dbReference type="SAM" id="Phobius"/>
    </source>
</evidence>
<feature type="transmembrane region" description="Helical" evidence="1">
    <location>
        <begin position="183"/>
        <end position="201"/>
    </location>
</feature>
<protein>
    <recommendedName>
        <fullName evidence="4">TIR domain-containing protein</fullName>
    </recommendedName>
</protein>
<gene>
    <name evidence="2" type="ORF">Ato02nite_059800</name>
</gene>
<dbReference type="InterPro" id="IPR011047">
    <property type="entry name" value="Quinoprotein_ADH-like_sf"/>
</dbReference>
<keyword evidence="1" id="KW-0812">Transmembrane</keyword>
<dbReference type="SUPFAM" id="SSF52200">
    <property type="entry name" value="Toll/Interleukin receptor TIR domain"/>
    <property type="match status" value="1"/>
</dbReference>
<dbReference type="RefSeq" id="WP_213009973.1">
    <property type="nucleotide sequence ID" value="NZ_BOQN01000076.1"/>
</dbReference>
<evidence type="ECO:0008006" key="4">
    <source>
        <dbReference type="Google" id="ProtNLM"/>
    </source>
</evidence>
<dbReference type="Gene3D" id="2.130.10.10">
    <property type="entry name" value="YVTN repeat-like/Quinoprotein amine dehydrogenase"/>
    <property type="match status" value="2"/>
</dbReference>
<keyword evidence="3" id="KW-1185">Reference proteome</keyword>
<evidence type="ECO:0000313" key="3">
    <source>
        <dbReference type="Proteomes" id="UP000677082"/>
    </source>
</evidence>
<sequence length="872" mass="91438">MAVTSFDAFISYRTSVSGAVAGRLQRRLERFATPWYRPRRLRIFRDFTTLPAGPDLWQVIEAGLARSRTFLLLASPEAATSSWVDREVRWWREHHGSAEFRIVLAGGSLKWDPAAGDWDAATDALPPSAYGMFAAEPFWVDISDFDRAVARIAAPLHGVDMDTLVGEHLTYERRARRQRRGGAAVLAVLLVLSLITSVLTVRNARRADRQSQTSTARALAAAAVAATADNQQVASLLAVEGYRLEPNPQTTAALYAVVSANPRLVGYLPIDGLVTRVAGAAGTVFAGTVDGRVLRWDGGSFTELMRMPGAIDALAANADGRTVVAGGRRAMIWTSGAGAREIPSPAGQRLTAVGLSPDGSIAVTTGDEGGVTVSGPAHRSAVLSGTPRLTGVAVPSAQEVVLLSGNGGWERRTLPDLRRLGGAPGPDLLRYPPAISADGEYIALPNGGSSMSLAPTRSAATLRAGTWGTQPQAVAVSADHRRTATAVGGRVYVGRTGAPAELVELAGNHAIEQGALGFDGHRLLAGIEGAVVVWDLDRAGRTVTSYSVPVPAPCGLCGDSWLAVDDGRREAVVVPDKGLGGMRYALRTGTAGALPAGLVYGPPVPTPDGFLLTTPATGGIELPGGAKLTDLYPASYIAAAARMGDRIVVVDRTNVIHLLDARDGHLVRTVAAPDTSDAAVATPPDPADYAIDTERGLVVFNRYGESVRVIHLDTGRQESIISIGATRVAIGGGRLAVQRGTSVDLFTLDGLRDDRTIVGDPSSDGPIALSRDGSRLAQARADGTITVRNTADGEAVTSLRYVTDPVGQRLSMTFAADGTLVVAVAGVGLQEWTLAPADMVRLACATAGRDLTITEWEQHAGTSPPADLRCLR</sequence>
<keyword evidence="1" id="KW-1133">Transmembrane helix</keyword>
<accession>A0A919W2Z6</accession>
<dbReference type="Proteomes" id="UP000677082">
    <property type="component" value="Unassembled WGS sequence"/>
</dbReference>
<keyword evidence="1" id="KW-0472">Membrane</keyword>
<reference evidence="2 3" key="1">
    <citation type="submission" date="2021-03" db="EMBL/GenBank/DDBJ databases">
        <title>Whole genome shotgun sequence of Actinoplanes toevensis NBRC 105298.</title>
        <authorList>
            <person name="Komaki H."/>
            <person name="Tamura T."/>
        </authorList>
    </citation>
    <scope>NUCLEOTIDE SEQUENCE [LARGE SCALE GENOMIC DNA]</scope>
    <source>
        <strain evidence="2 3">NBRC 105298</strain>
    </source>
</reference>
<dbReference type="Gene3D" id="3.40.50.10140">
    <property type="entry name" value="Toll/interleukin-1 receptor homology (TIR) domain"/>
    <property type="match status" value="1"/>
</dbReference>
<proteinExistence type="predicted"/>
<dbReference type="SUPFAM" id="SSF50998">
    <property type="entry name" value="Quinoprotein alcohol dehydrogenase-like"/>
    <property type="match status" value="1"/>
</dbReference>
<dbReference type="EMBL" id="BOQN01000076">
    <property type="protein sequence ID" value="GIM94187.1"/>
    <property type="molecule type" value="Genomic_DNA"/>
</dbReference>
<organism evidence="2 3">
    <name type="scientific">Paractinoplanes toevensis</name>
    <dbReference type="NCBI Taxonomy" id="571911"/>
    <lineage>
        <taxon>Bacteria</taxon>
        <taxon>Bacillati</taxon>
        <taxon>Actinomycetota</taxon>
        <taxon>Actinomycetes</taxon>
        <taxon>Micromonosporales</taxon>
        <taxon>Micromonosporaceae</taxon>
        <taxon>Paractinoplanes</taxon>
    </lineage>
</organism>
<evidence type="ECO:0000313" key="2">
    <source>
        <dbReference type="EMBL" id="GIM94187.1"/>
    </source>
</evidence>
<dbReference type="AlphaFoldDB" id="A0A919W2Z6"/>
<comment type="caution">
    <text evidence="2">The sequence shown here is derived from an EMBL/GenBank/DDBJ whole genome shotgun (WGS) entry which is preliminary data.</text>
</comment>